<feature type="non-terminal residue" evidence="3">
    <location>
        <position position="188"/>
    </location>
</feature>
<dbReference type="Proteomes" id="UP001054857">
    <property type="component" value="Unassembled WGS sequence"/>
</dbReference>
<keyword evidence="4" id="KW-1185">Reference proteome</keyword>
<dbReference type="GO" id="GO:0000285">
    <property type="term" value="F:1-phosphatidylinositol-3-phosphate 5-kinase activity"/>
    <property type="evidence" value="ECO:0007669"/>
    <property type="project" value="TreeGrafter"/>
</dbReference>
<dbReference type="PANTHER" id="PTHR45748:SF7">
    <property type="entry name" value="1-PHOSPHATIDYLINOSITOL 3-PHOSPHATE 5-KINASE-RELATED"/>
    <property type="match status" value="1"/>
</dbReference>
<dbReference type="SMART" id="SM00330">
    <property type="entry name" value="PIPKc"/>
    <property type="match status" value="1"/>
</dbReference>
<dbReference type="AlphaFoldDB" id="A0AAD3DNV6"/>
<sequence>GAAASAALIKELKDRVREFVQDLLVMENCFYDRPVARIYDLKGSERNRFNADAASRPEDRLEVHLDDNLRRSMHTAPIFVDARSRAAMEAAVWADSGFLAAQDVMDYSLLVGVDRENGVLALAIIDFIRQYTWDKQLETWVKSSGMLGGNGKEPTIISPKQYMRRFRAAMQQYFTAVPGSAGAEVPRD</sequence>
<feature type="domain" description="PIPK" evidence="2">
    <location>
        <begin position="1"/>
        <end position="174"/>
    </location>
</feature>
<reference evidence="3 4" key="1">
    <citation type="journal article" date="2021" name="Sci. Rep.">
        <title>Genome sequencing of the multicellular alga Astrephomene provides insights into convergent evolution of germ-soma differentiation.</title>
        <authorList>
            <person name="Yamashita S."/>
            <person name="Yamamoto K."/>
            <person name="Matsuzaki R."/>
            <person name="Suzuki S."/>
            <person name="Yamaguchi H."/>
            <person name="Hirooka S."/>
            <person name="Minakuchi Y."/>
            <person name="Miyagishima S."/>
            <person name="Kawachi M."/>
            <person name="Toyoda A."/>
            <person name="Nozaki H."/>
        </authorList>
    </citation>
    <scope>NUCLEOTIDE SEQUENCE [LARGE SCALE GENOMIC DNA]</scope>
    <source>
        <strain evidence="3 4">NIES-4017</strain>
    </source>
</reference>
<keyword evidence="1" id="KW-0418">Kinase</keyword>
<dbReference type="InterPro" id="IPR027483">
    <property type="entry name" value="PInositol-4-P-4/5-kinase_C_sf"/>
</dbReference>
<dbReference type="Pfam" id="PF01504">
    <property type="entry name" value="PIP5K"/>
    <property type="match status" value="2"/>
</dbReference>
<evidence type="ECO:0000256" key="1">
    <source>
        <dbReference type="PROSITE-ProRule" id="PRU00781"/>
    </source>
</evidence>
<dbReference type="GO" id="GO:0010008">
    <property type="term" value="C:endosome membrane"/>
    <property type="evidence" value="ECO:0007669"/>
    <property type="project" value="TreeGrafter"/>
</dbReference>
<evidence type="ECO:0000313" key="4">
    <source>
        <dbReference type="Proteomes" id="UP001054857"/>
    </source>
</evidence>
<evidence type="ECO:0000259" key="2">
    <source>
        <dbReference type="PROSITE" id="PS51455"/>
    </source>
</evidence>
<keyword evidence="1" id="KW-0067">ATP-binding</keyword>
<dbReference type="Gene3D" id="3.30.810.10">
    <property type="entry name" value="2-Layer Sandwich"/>
    <property type="match status" value="1"/>
</dbReference>
<dbReference type="EMBL" id="BMAR01000006">
    <property type="protein sequence ID" value="GFR43902.1"/>
    <property type="molecule type" value="Genomic_DNA"/>
</dbReference>
<organism evidence="3 4">
    <name type="scientific">Astrephomene gubernaculifera</name>
    <dbReference type="NCBI Taxonomy" id="47775"/>
    <lineage>
        <taxon>Eukaryota</taxon>
        <taxon>Viridiplantae</taxon>
        <taxon>Chlorophyta</taxon>
        <taxon>core chlorophytes</taxon>
        <taxon>Chlorophyceae</taxon>
        <taxon>CS clade</taxon>
        <taxon>Chlamydomonadales</taxon>
        <taxon>Astrephomenaceae</taxon>
        <taxon>Astrephomene</taxon>
    </lineage>
</organism>
<feature type="non-terminal residue" evidence="3">
    <location>
        <position position="1"/>
    </location>
</feature>
<dbReference type="FunFam" id="3.30.810.10:FF:000001">
    <property type="entry name" value="1-phosphatidylinositol 3-phosphate 5-kinase FAB1"/>
    <property type="match status" value="1"/>
</dbReference>
<dbReference type="GO" id="GO:0005524">
    <property type="term" value="F:ATP binding"/>
    <property type="evidence" value="ECO:0007669"/>
    <property type="project" value="UniProtKB-UniRule"/>
</dbReference>
<name>A0AAD3DNV6_9CHLO</name>
<dbReference type="PANTHER" id="PTHR45748">
    <property type="entry name" value="1-PHOSPHATIDYLINOSITOL 3-PHOSPHATE 5-KINASE-RELATED"/>
    <property type="match status" value="1"/>
</dbReference>
<gene>
    <name evidence="3" type="ORF">Agub_g5036</name>
</gene>
<dbReference type="PROSITE" id="PS51455">
    <property type="entry name" value="PIPK"/>
    <property type="match status" value="1"/>
</dbReference>
<protein>
    <recommendedName>
        <fullName evidence="2">PIPK domain-containing protein</fullName>
    </recommendedName>
</protein>
<keyword evidence="1" id="KW-0808">Transferase</keyword>
<comment type="caution">
    <text evidence="3">The sequence shown here is derived from an EMBL/GenBank/DDBJ whole genome shotgun (WGS) entry which is preliminary data.</text>
</comment>
<proteinExistence type="predicted"/>
<evidence type="ECO:0000313" key="3">
    <source>
        <dbReference type="EMBL" id="GFR43902.1"/>
    </source>
</evidence>
<dbReference type="SUPFAM" id="SSF56104">
    <property type="entry name" value="SAICAR synthase-like"/>
    <property type="match status" value="1"/>
</dbReference>
<keyword evidence="1" id="KW-0547">Nucleotide-binding</keyword>
<dbReference type="InterPro" id="IPR002498">
    <property type="entry name" value="PInositol-4-P-4/5-kinase_core"/>
</dbReference>
<accession>A0AAD3DNV6</accession>
<dbReference type="GO" id="GO:0046854">
    <property type="term" value="P:phosphatidylinositol phosphate biosynthetic process"/>
    <property type="evidence" value="ECO:0007669"/>
    <property type="project" value="TreeGrafter"/>
</dbReference>